<dbReference type="Proteomes" id="UP001314170">
    <property type="component" value="Unassembled WGS sequence"/>
</dbReference>
<evidence type="ECO:0000313" key="2">
    <source>
        <dbReference type="Proteomes" id="UP001314170"/>
    </source>
</evidence>
<accession>A0AAV1RNJ0</accession>
<protein>
    <submittedName>
        <fullName evidence="1">Uncharacterized protein</fullName>
    </submittedName>
</protein>
<reference evidence="1 2" key="1">
    <citation type="submission" date="2024-01" db="EMBL/GenBank/DDBJ databases">
        <authorList>
            <person name="Waweru B."/>
        </authorList>
    </citation>
    <scope>NUCLEOTIDE SEQUENCE [LARGE SCALE GENOMIC DNA]</scope>
</reference>
<dbReference type="AlphaFoldDB" id="A0AAV1RNJ0"/>
<keyword evidence="2" id="KW-1185">Reference proteome</keyword>
<name>A0AAV1RNJ0_9ROSI</name>
<evidence type="ECO:0000313" key="1">
    <source>
        <dbReference type="EMBL" id="CAK7337112.1"/>
    </source>
</evidence>
<gene>
    <name evidence="1" type="ORF">DCAF_LOCUS12139</name>
</gene>
<comment type="caution">
    <text evidence="1">The sequence shown here is derived from an EMBL/GenBank/DDBJ whole genome shotgun (WGS) entry which is preliminary data.</text>
</comment>
<sequence>MAEKKIRFGSLLGTCGLRGHIELGEVVAKKLLEMEKIHVDKVRKEVREKGLQKEVGSSWIDIRGYVARFVSKDQDHPQLD</sequence>
<organism evidence="1 2">
    <name type="scientific">Dovyalis caffra</name>
    <dbReference type="NCBI Taxonomy" id="77055"/>
    <lineage>
        <taxon>Eukaryota</taxon>
        <taxon>Viridiplantae</taxon>
        <taxon>Streptophyta</taxon>
        <taxon>Embryophyta</taxon>
        <taxon>Tracheophyta</taxon>
        <taxon>Spermatophyta</taxon>
        <taxon>Magnoliopsida</taxon>
        <taxon>eudicotyledons</taxon>
        <taxon>Gunneridae</taxon>
        <taxon>Pentapetalae</taxon>
        <taxon>rosids</taxon>
        <taxon>fabids</taxon>
        <taxon>Malpighiales</taxon>
        <taxon>Salicaceae</taxon>
        <taxon>Flacourtieae</taxon>
        <taxon>Dovyalis</taxon>
    </lineage>
</organism>
<dbReference type="EMBL" id="CAWUPB010001010">
    <property type="protein sequence ID" value="CAK7337112.1"/>
    <property type="molecule type" value="Genomic_DNA"/>
</dbReference>
<proteinExistence type="predicted"/>